<feature type="region of interest" description="Disordered" evidence="12">
    <location>
        <begin position="2193"/>
        <end position="2290"/>
    </location>
</feature>
<feature type="region of interest" description="Disordered" evidence="12">
    <location>
        <begin position="911"/>
        <end position="1033"/>
    </location>
</feature>
<dbReference type="Gene3D" id="6.10.140.1330">
    <property type="match status" value="1"/>
</dbReference>
<feature type="compositionally biased region" description="Basic residues" evidence="12">
    <location>
        <begin position="1976"/>
        <end position="1995"/>
    </location>
</feature>
<feature type="region of interest" description="Disordered" evidence="12">
    <location>
        <begin position="827"/>
        <end position="860"/>
    </location>
</feature>
<feature type="compositionally biased region" description="Low complexity" evidence="12">
    <location>
        <begin position="1132"/>
        <end position="1151"/>
    </location>
</feature>
<feature type="transmembrane region" description="Helical" evidence="13">
    <location>
        <begin position="109"/>
        <end position="126"/>
    </location>
</feature>
<accession>D8U5N6</accession>
<evidence type="ECO:0000256" key="9">
    <source>
        <dbReference type="ARBA" id="ARBA00047524"/>
    </source>
</evidence>
<keyword evidence="2" id="KW-0813">Transport</keyword>
<dbReference type="PANTHER" id="PTHR10110">
    <property type="entry name" value="SODIUM/HYDROGEN EXCHANGER"/>
    <property type="match status" value="1"/>
</dbReference>
<evidence type="ECO:0000256" key="5">
    <source>
        <dbReference type="ARBA" id="ARBA00023053"/>
    </source>
</evidence>
<feature type="compositionally biased region" description="Gly residues" evidence="12">
    <location>
        <begin position="1240"/>
        <end position="1261"/>
    </location>
</feature>
<feature type="compositionally biased region" description="Low complexity" evidence="12">
    <location>
        <begin position="1960"/>
        <end position="1975"/>
    </location>
</feature>
<evidence type="ECO:0000256" key="4">
    <source>
        <dbReference type="ARBA" id="ARBA00022989"/>
    </source>
</evidence>
<feature type="compositionally biased region" description="Polar residues" evidence="12">
    <location>
        <begin position="653"/>
        <end position="667"/>
    </location>
</feature>
<comment type="catalytic activity">
    <reaction evidence="9">
        <text>Na(+)(in) + H(+)(out) = Na(+)(out) + H(+)(in)</text>
        <dbReference type="Rhea" id="RHEA:29419"/>
        <dbReference type="ChEBI" id="CHEBI:15378"/>
        <dbReference type="ChEBI" id="CHEBI:29101"/>
    </reaction>
</comment>
<dbReference type="KEGG" id="vcn:VOLCADRAFT_94755"/>
<dbReference type="GO" id="GO:0051453">
    <property type="term" value="P:regulation of intracellular pH"/>
    <property type="evidence" value="ECO:0007669"/>
    <property type="project" value="TreeGrafter"/>
</dbReference>
<dbReference type="InterPro" id="IPR006153">
    <property type="entry name" value="Cation/H_exchanger_TM"/>
</dbReference>
<evidence type="ECO:0000256" key="10">
    <source>
        <dbReference type="ARBA" id="ARBA00047912"/>
    </source>
</evidence>
<dbReference type="GeneID" id="9617014"/>
<dbReference type="eggNOG" id="KOG1965">
    <property type="taxonomic scope" value="Eukaryota"/>
</dbReference>
<feature type="region of interest" description="Disordered" evidence="12">
    <location>
        <begin position="1347"/>
        <end position="1368"/>
    </location>
</feature>
<feature type="transmembrane region" description="Helical" evidence="13">
    <location>
        <begin position="138"/>
        <end position="160"/>
    </location>
</feature>
<dbReference type="OrthoDB" id="441412at2759"/>
<evidence type="ECO:0000256" key="13">
    <source>
        <dbReference type="SAM" id="Phobius"/>
    </source>
</evidence>
<evidence type="ECO:0000256" key="2">
    <source>
        <dbReference type="ARBA" id="ARBA00022448"/>
    </source>
</evidence>
<keyword evidence="6" id="KW-0406">Ion transport</keyword>
<evidence type="ECO:0000313" key="15">
    <source>
        <dbReference type="EMBL" id="EFJ44951.1"/>
    </source>
</evidence>
<feature type="transmembrane region" description="Helical" evidence="13">
    <location>
        <begin position="172"/>
        <end position="192"/>
    </location>
</feature>
<feature type="compositionally biased region" description="Low complexity" evidence="12">
    <location>
        <begin position="836"/>
        <end position="850"/>
    </location>
</feature>
<feature type="transmembrane region" description="Helical" evidence="13">
    <location>
        <begin position="247"/>
        <end position="270"/>
    </location>
</feature>
<comment type="subcellular location">
    <subcellularLocation>
        <location evidence="1">Membrane</location>
        <topology evidence="1">Multi-pass membrane protein</topology>
    </subcellularLocation>
</comment>
<comment type="catalytic activity">
    <reaction evidence="10">
        <text>K(+)(in) + H(+)(out) = K(+)(out) + H(+)(in)</text>
        <dbReference type="Rhea" id="RHEA:29467"/>
        <dbReference type="ChEBI" id="CHEBI:15378"/>
        <dbReference type="ChEBI" id="CHEBI:29103"/>
    </reaction>
</comment>
<dbReference type="InParanoid" id="D8U5N6"/>
<keyword evidence="16" id="KW-1185">Reference proteome</keyword>
<feature type="transmembrane region" description="Helical" evidence="13">
    <location>
        <begin position="282"/>
        <end position="299"/>
    </location>
</feature>
<feature type="region of interest" description="Disordered" evidence="12">
    <location>
        <begin position="653"/>
        <end position="688"/>
    </location>
</feature>
<evidence type="ECO:0000256" key="12">
    <source>
        <dbReference type="SAM" id="MobiDB-lite"/>
    </source>
</evidence>
<feature type="transmembrane region" description="Helical" evidence="13">
    <location>
        <begin position="72"/>
        <end position="89"/>
    </location>
</feature>
<feature type="transmembrane region" description="Helical" evidence="13">
    <location>
        <begin position="306"/>
        <end position="324"/>
    </location>
</feature>
<evidence type="ECO:0000256" key="7">
    <source>
        <dbReference type="ARBA" id="ARBA00023136"/>
    </source>
</evidence>
<feature type="transmembrane region" description="Helical" evidence="13">
    <location>
        <begin position="465"/>
        <end position="488"/>
    </location>
</feature>
<protein>
    <recommendedName>
        <fullName evidence="14">Cation/H+ exchanger transmembrane domain-containing protein</fullName>
    </recommendedName>
</protein>
<feature type="region of interest" description="Disordered" evidence="12">
    <location>
        <begin position="1419"/>
        <end position="1456"/>
    </location>
</feature>
<feature type="region of interest" description="Disordered" evidence="12">
    <location>
        <begin position="1223"/>
        <end position="1287"/>
    </location>
</feature>
<dbReference type="GO" id="GO:0005886">
    <property type="term" value="C:plasma membrane"/>
    <property type="evidence" value="ECO:0007669"/>
    <property type="project" value="TreeGrafter"/>
</dbReference>
<dbReference type="EMBL" id="GL378360">
    <property type="protein sequence ID" value="EFJ44951.1"/>
    <property type="molecule type" value="Genomic_DNA"/>
</dbReference>
<feature type="transmembrane region" description="Helical" evidence="13">
    <location>
        <begin position="421"/>
        <end position="444"/>
    </location>
</feature>
<keyword evidence="8" id="KW-0739">Sodium transport</keyword>
<feature type="region of interest" description="Disordered" evidence="12">
    <location>
        <begin position="1049"/>
        <end position="1173"/>
    </location>
</feature>
<evidence type="ECO:0000256" key="8">
    <source>
        <dbReference type="ARBA" id="ARBA00023201"/>
    </source>
</evidence>
<proteinExistence type="predicted"/>
<evidence type="ECO:0000256" key="6">
    <source>
        <dbReference type="ARBA" id="ARBA00023065"/>
    </source>
</evidence>
<keyword evidence="4 13" id="KW-1133">Transmembrane helix</keyword>
<keyword evidence="11" id="KW-0175">Coiled coil</keyword>
<feature type="compositionally biased region" description="Low complexity" evidence="12">
    <location>
        <begin position="668"/>
        <end position="682"/>
    </location>
</feature>
<dbReference type="Pfam" id="PF00999">
    <property type="entry name" value="Na_H_Exchanger"/>
    <property type="match status" value="1"/>
</dbReference>
<dbReference type="GO" id="GO:0098719">
    <property type="term" value="P:sodium ion import across plasma membrane"/>
    <property type="evidence" value="ECO:0007669"/>
    <property type="project" value="TreeGrafter"/>
</dbReference>
<dbReference type="RefSeq" id="XP_002953922.1">
    <property type="nucleotide sequence ID" value="XM_002953876.1"/>
</dbReference>
<dbReference type="InterPro" id="IPR018422">
    <property type="entry name" value="Cation/H_exchanger_CPA1"/>
</dbReference>
<feature type="region of interest" description="Disordered" evidence="12">
    <location>
        <begin position="693"/>
        <end position="712"/>
    </location>
</feature>
<keyword evidence="3 13" id="KW-0812">Transmembrane</keyword>
<evidence type="ECO:0000256" key="11">
    <source>
        <dbReference type="SAM" id="Coils"/>
    </source>
</evidence>
<keyword evidence="5" id="KW-0915">Sodium</keyword>
<reference evidence="15 16" key="1">
    <citation type="journal article" date="2010" name="Science">
        <title>Genomic analysis of organismal complexity in the multicellular green alga Volvox carteri.</title>
        <authorList>
            <person name="Prochnik S.E."/>
            <person name="Umen J."/>
            <person name="Nedelcu A.M."/>
            <person name="Hallmann A."/>
            <person name="Miller S.M."/>
            <person name="Nishii I."/>
            <person name="Ferris P."/>
            <person name="Kuo A."/>
            <person name="Mitros T."/>
            <person name="Fritz-Laylin L.K."/>
            <person name="Hellsten U."/>
            <person name="Chapman J."/>
            <person name="Simakov O."/>
            <person name="Rensing S.A."/>
            <person name="Terry A."/>
            <person name="Pangilinan J."/>
            <person name="Kapitonov V."/>
            <person name="Jurka J."/>
            <person name="Salamov A."/>
            <person name="Shapiro H."/>
            <person name="Schmutz J."/>
            <person name="Grimwood J."/>
            <person name="Lindquist E."/>
            <person name="Lucas S."/>
            <person name="Grigoriev I.V."/>
            <person name="Schmitt R."/>
            <person name="Kirk D."/>
            <person name="Rokhsar D.S."/>
        </authorList>
    </citation>
    <scope>NUCLEOTIDE SEQUENCE [LARGE SCALE GENOMIC DNA]</scope>
    <source>
        <strain evidence="16">f. Nagariensis / Eve</strain>
    </source>
</reference>
<evidence type="ECO:0000259" key="14">
    <source>
        <dbReference type="Pfam" id="PF00999"/>
    </source>
</evidence>
<dbReference type="PANTHER" id="PTHR10110:SF197">
    <property type="entry name" value="SODIUM_HYDROGEN EXCHANGER"/>
    <property type="match status" value="1"/>
</dbReference>
<gene>
    <name evidence="15" type="ORF">VOLCADRAFT_94755</name>
</gene>
<evidence type="ECO:0000313" key="16">
    <source>
        <dbReference type="Proteomes" id="UP000001058"/>
    </source>
</evidence>
<feature type="coiled-coil region" evidence="11">
    <location>
        <begin position="590"/>
        <end position="619"/>
    </location>
</feature>
<sequence length="2290" mass="239507">MEPSQWLRSLLSGGAPSAGAEFCLDKDVSYAHRVDNVAGWNWCLVPDGGYDAVFFAGVAIAVMCLASPRWDALIVLFFGGIYFTFSYYYNLEHVSNAVMLWLGMRPADIFVFVFLPPFLLDASVRIDFFMLKKVAFNIAFMAFVMVAASALLLIPFMLYALDLSSSGWTAGYVALFGSMIASTDAASVSAVLRGGGGSEILSVLLEGESLFNDASSLTLFEIFKEVVLEDAKTTLAHDLQGIVEKTVWSAFTGICIGLAMGIFTRWIFAWLQHRNMEATAEVAWSVAGAYLSFYITQVWCKGSGCIGAVVFGLYGSSTLLWGMSTKARLTGIFTQFWAVMAFVINGLIFFYVGASSVNFTIRSARSLYVDSGGIPLVKILLYKLPLIFLASFALRFILIFVSFKLFQLVRLSEGLSIQEVIFVTVGGLRGSLSLVLAQSAATLASTHTEDETNRRVKAEIAIYTAGYVIMTLLINAPLCGPLLTLLGLDKVRQEQLAMRGEVKNLFRKFSLTAIEDLAAGQDEDELLQGLDWAMLKLHTNFDKQLDNELPEVQPRVRWVSRGYWLNLFTAPLRLGRHLAACLRGRCNPDALELESRDDRQQQALNRQQQEAELKRATNINLREINRGESRAPGPPSRLLSSLVIRDSSANISSAGTRGLTSPAAYSTSAGASGRRPSSAVAVGNSGLRRNNSHRLSSLVVGPPGAAGGGVNGIDREPSVHGRVGFNRSNSRFLEGAVAGPAICLLSSQQQQPVSPNGGDNGGLPPVLPLVIPETPSDGGCAPGTAAAATCAAIPAAVSDGTIVEEAQIDVVLSAPLPLPLPRDAEKSQRLEVAPVEQQAAEGEQQQAQAGDGDDGGGRDGLVDAELLLLARAQEERSAEAAVVSAATRHPSKMSSRASGGDSLIEAALMAASSPSGLEAPELPPLQQQLSGTQGPPPSPPLTARPRLSAPSSPRLSNPVARPSPLSRVAVGGGGNGSPSAGFSRLHPSASLPKLSTLDQRSSEVAASGPVLAGATSEPEPVARHASGSLEAAGGDRGLLQSVLVIKPGRGSALPTSSIGPSAGVRLVQRLGDDGGRGSALEALRTDTLTAGGRGLGRGSVRLGATTAQSPQQQQQQEPPAADSEVSMVPPWGGAHSTASATAAGPAAAAAADRPLGRTSLSAPTAGRSLGRSSGVFPAMAEGGLSSVGSMPLGPSPFEFVMPPDEGAAGPSFGDAFHAATRGGGGDAAPLGRGSVRQGAADGGLGRSSIRAGGGAADGGGLARPSTRQGAAGGGGGGGGGGGALSRGSVRLGRQGGLAAVSTHLARIYDTDSTSTAAAADGVNGRLALAAPEQIQPMGSSVLPQRASITGAPCPSPTLPGHGLGHSSNSHIALQMQSFQQRESSQQQQQQLASQSLGAAQYSLGVTGNKNVLMSLIRRSASQNRSQTDRGSGGGGGGGRDQSGRSPELGRRTRFAEGSAAAALARASASGALRQSSSEIDAGGGGSAGVCDPLLVEYRLRLLTGLKQYYKQKHAAGSLSPSAYKVLSYIADQSAHHPEEPLQLWAMAKKEISSGPVMEVEVALYFKLKQWTAAAKASSVTLVRTVVPRLLVPFVRLISSHTSAATLRGLETAVELWASLTQSLQTEWLQYSGVYGERLLDEVQHEADGAWAYIIERRIESPKKFGAVQTHRAVIDVLTQQQAFVKSMNEGGMIEESECRMIVEMVEKRLQLLARRGPRWRQPTVMDILMGTAVLRGVSPKVVEWIRKNSTFRVYPQAGGGRGAAIWDMGRKQAGAEPDGLIIVIRGVVRMMLEQEGALVPYYLGAGGVGGLVSCVLESHVPGMSSAAAYAEGNALGKGPLVMHVPWSVLQVLKRLSREEGLAQFQALDLQMYRTAAVYVLDLLRQQVTQQFSAFIRSSLLTILSSQRLDGPMGRRQRIRLLLQPAAADYIVDGAIDWIGELLSTDLEVARMLLEPNGVGSNNNNNNNIAATATTSSHHHHHSSHHYHHSHHHHHNGLSSTTNTSNHSSHQRRHLSHHVSPSGSGGGAAAAGVDVAAAAAAAGDGGASPTEAEQQQNQQMTLARLIASPWVEVMYKAIAAATGAVLDIIRTSLKDSLLVVLGPGQGIIQGSTMVLIQGSLEPAHVAEADGAGGGPFVASSNEFHVAPSVMVWVSDYFAGELVAQKELRVMAGPQGATLLLWGVRPEDLLINEPAKGGAAELPPSKDSGGGAAASAAKKHASANKSESDPGRGILSVSKSRGTRARQESGKGKTEATAVAKAPAMNGGIGGGEKDGGEPKSPSAGQTGGRGR</sequence>
<feature type="compositionally biased region" description="Low complexity" evidence="12">
    <location>
        <begin position="1996"/>
        <end position="2007"/>
    </location>
</feature>
<dbReference type="Proteomes" id="UP000001058">
    <property type="component" value="Unassembled WGS sequence"/>
</dbReference>
<keyword evidence="7 13" id="KW-0472">Membrane</keyword>
<organism evidence="16">
    <name type="scientific">Volvox carteri f. nagariensis</name>
    <dbReference type="NCBI Taxonomy" id="3068"/>
    <lineage>
        <taxon>Eukaryota</taxon>
        <taxon>Viridiplantae</taxon>
        <taxon>Chlorophyta</taxon>
        <taxon>core chlorophytes</taxon>
        <taxon>Chlorophyceae</taxon>
        <taxon>CS clade</taxon>
        <taxon>Chlamydomonadales</taxon>
        <taxon>Volvocaceae</taxon>
        <taxon>Volvox</taxon>
    </lineage>
</organism>
<feature type="compositionally biased region" description="Gly residues" evidence="12">
    <location>
        <begin position="1270"/>
        <end position="1284"/>
    </location>
</feature>
<feature type="compositionally biased region" description="Low complexity" evidence="12">
    <location>
        <begin position="1098"/>
        <end position="1121"/>
    </location>
</feature>
<feature type="compositionally biased region" description="Gly residues" evidence="12">
    <location>
        <begin position="1430"/>
        <end position="1440"/>
    </location>
</feature>
<feature type="transmembrane region" description="Helical" evidence="13">
    <location>
        <begin position="48"/>
        <end position="65"/>
    </location>
</feature>
<feature type="transmembrane region" description="Helical" evidence="13">
    <location>
        <begin position="336"/>
        <end position="359"/>
    </location>
</feature>
<dbReference type="GO" id="GO:0015385">
    <property type="term" value="F:sodium:proton antiporter activity"/>
    <property type="evidence" value="ECO:0007669"/>
    <property type="project" value="InterPro"/>
</dbReference>
<name>D8U5N6_VOLCA</name>
<feature type="transmembrane region" description="Helical" evidence="13">
    <location>
        <begin position="380"/>
        <end position="401"/>
    </location>
</feature>
<feature type="compositionally biased region" description="Low complexity" evidence="12">
    <location>
        <begin position="943"/>
        <end position="956"/>
    </location>
</feature>
<feature type="region of interest" description="Disordered" evidence="12">
    <location>
        <begin position="1956"/>
        <end position="2027"/>
    </location>
</feature>
<evidence type="ECO:0000256" key="1">
    <source>
        <dbReference type="ARBA" id="ARBA00004141"/>
    </source>
</evidence>
<evidence type="ECO:0000256" key="3">
    <source>
        <dbReference type="ARBA" id="ARBA00022692"/>
    </source>
</evidence>
<feature type="domain" description="Cation/H+ exchanger transmembrane" evidence="14">
    <location>
        <begin position="108"/>
        <end position="483"/>
    </location>
</feature>
<dbReference type="GO" id="GO:0015386">
    <property type="term" value="F:potassium:proton antiporter activity"/>
    <property type="evidence" value="ECO:0007669"/>
    <property type="project" value="TreeGrafter"/>
</dbReference>
<feature type="compositionally biased region" description="Basic and acidic residues" evidence="12">
    <location>
        <begin position="2243"/>
        <end position="2252"/>
    </location>
</feature>